<dbReference type="SUPFAM" id="SSF52540">
    <property type="entry name" value="P-loop containing nucleoside triphosphate hydrolases"/>
    <property type="match status" value="1"/>
</dbReference>
<dbReference type="NCBIfam" id="TIGR00231">
    <property type="entry name" value="small_GTP"/>
    <property type="match status" value="1"/>
</dbReference>
<dbReference type="PROSITE" id="PS51421">
    <property type="entry name" value="RAS"/>
    <property type="match status" value="1"/>
</dbReference>
<dbReference type="SMART" id="SM00174">
    <property type="entry name" value="RHO"/>
    <property type="match status" value="1"/>
</dbReference>
<comment type="similarity">
    <text evidence="1">Belongs to the putative lipase ROG1 family.</text>
</comment>
<evidence type="ECO:0000313" key="15">
    <source>
        <dbReference type="EMBL" id="KAG2196423.1"/>
    </source>
</evidence>
<gene>
    <name evidence="15" type="ORF">INT46_001091</name>
</gene>
<dbReference type="InterPro" id="IPR001806">
    <property type="entry name" value="Small_GTPase"/>
</dbReference>
<evidence type="ECO:0000256" key="12">
    <source>
        <dbReference type="ARBA" id="ARBA00046278"/>
    </source>
</evidence>
<dbReference type="SUPFAM" id="SSF53474">
    <property type="entry name" value="alpha/beta-Hydrolases"/>
    <property type="match status" value="1"/>
</dbReference>
<dbReference type="GO" id="GO:0046872">
    <property type="term" value="F:metal ion binding"/>
    <property type="evidence" value="ECO:0007669"/>
    <property type="project" value="UniProtKB-KW"/>
</dbReference>
<comment type="caution">
    <text evidence="15">The sequence shown here is derived from an EMBL/GenBank/DDBJ whole genome shotgun (WGS) entry which is preliminary data.</text>
</comment>
<evidence type="ECO:0000256" key="3">
    <source>
        <dbReference type="ARBA" id="ARBA00022723"/>
    </source>
</evidence>
<accession>A0A8H7QRJ3</accession>
<keyword evidence="2" id="KW-0488">Methylation</keyword>
<dbReference type="FunFam" id="3.40.50.300:FF:000273">
    <property type="entry name" value="GTP-binding protein Rheb homolog"/>
    <property type="match status" value="1"/>
</dbReference>
<dbReference type="PANTHER" id="PTHR47842:SF1">
    <property type="entry name" value="DUF676 DOMAIN-CONTAINING PROTEIN"/>
    <property type="match status" value="1"/>
</dbReference>
<dbReference type="Gene3D" id="3.40.50.1820">
    <property type="entry name" value="alpha/beta hydrolase"/>
    <property type="match status" value="1"/>
</dbReference>
<reference evidence="15" key="1">
    <citation type="submission" date="2020-12" db="EMBL/GenBank/DDBJ databases">
        <title>Metabolic potential, ecology and presence of endohyphal bacteria is reflected in genomic diversity of Mucoromycotina.</title>
        <authorList>
            <person name="Muszewska A."/>
            <person name="Okrasinska A."/>
            <person name="Steczkiewicz K."/>
            <person name="Drgas O."/>
            <person name="Orlowska M."/>
            <person name="Perlinska-Lenart U."/>
            <person name="Aleksandrzak-Piekarczyk T."/>
            <person name="Szatraj K."/>
            <person name="Zielenkiewicz U."/>
            <person name="Pilsyk S."/>
            <person name="Malc E."/>
            <person name="Mieczkowski P."/>
            <person name="Kruszewska J.S."/>
            <person name="Biernat P."/>
            <person name="Pawlowska J."/>
        </authorList>
    </citation>
    <scope>NUCLEOTIDE SEQUENCE</scope>
    <source>
        <strain evidence="15">CBS 226.32</strain>
    </source>
</reference>
<evidence type="ECO:0000256" key="7">
    <source>
        <dbReference type="ARBA" id="ARBA00023134"/>
    </source>
</evidence>
<dbReference type="PRINTS" id="PR00449">
    <property type="entry name" value="RASTRNSFRMNG"/>
</dbReference>
<evidence type="ECO:0000313" key="16">
    <source>
        <dbReference type="Proteomes" id="UP000650833"/>
    </source>
</evidence>
<sequence>MSITNPPKARRIAVLGARAVGKSSLVIQFCENHFVDSYYPTIENTFTKTIKYRGNEYSVEIMDTAGQDEYSILSSHHASSMNGYVLVYSISSRSSFDMVKIIRDKILDFTGLKSVPCVIVGNKSDLNIQRQVSLEEGKELGQQWQCPTIETSAKHDENVSKIFDLLIAQIENANKPPTEEKGGCTISLDRLILVFVHGFRGTDTSFKDFPNRLQTILTNTVKADVSAIVYPSYKTAGDLKIAVENFSGWLCQQVSDIKKDMDRLKSSGKIMVALLGHSMGGIVSAETILKFYNNKNDCANQLQGAKIIGMLAFDTPFYSINQNFVAEKAWSSVDQVRSLGNLWNTGAATVTAATATRAITANNHSSASGRGGGGNAKKWGLFAGVVGAAAIGAAAYIARDQIQTSLADAYDQLTFISDLTDMNGCDERVKKLLEIPDMFFKCFYVQLSEIGSDHKPKTFIKLPPEEIAYLFVPVSSSAENEIAAHTSMFNPKKTDHYYELGSDSISLISEMVARFQRKNGLPLILAKEEVEQKQHQNQ</sequence>
<keyword evidence="9" id="KW-0449">Lipoprotein</keyword>
<dbReference type="InterPro" id="IPR027417">
    <property type="entry name" value="P-loop_NTPase"/>
</dbReference>
<dbReference type="SMART" id="SM00175">
    <property type="entry name" value="RAB"/>
    <property type="match status" value="1"/>
</dbReference>
<dbReference type="CDD" id="cd04137">
    <property type="entry name" value="RheB"/>
    <property type="match status" value="1"/>
</dbReference>
<dbReference type="PROSITE" id="PS51420">
    <property type="entry name" value="RHO"/>
    <property type="match status" value="1"/>
</dbReference>
<evidence type="ECO:0000259" key="14">
    <source>
        <dbReference type="Pfam" id="PF05057"/>
    </source>
</evidence>
<keyword evidence="6" id="KW-0460">Magnesium</keyword>
<evidence type="ECO:0000256" key="5">
    <source>
        <dbReference type="ARBA" id="ARBA00022801"/>
    </source>
</evidence>
<dbReference type="PANTHER" id="PTHR47842">
    <property type="entry name" value="EXPRESSED PROTEIN"/>
    <property type="match status" value="1"/>
</dbReference>
<dbReference type="InterPro" id="IPR007751">
    <property type="entry name" value="DUF676_lipase-like"/>
</dbReference>
<evidence type="ECO:0000256" key="9">
    <source>
        <dbReference type="ARBA" id="ARBA00023288"/>
    </source>
</evidence>
<comment type="catalytic activity">
    <reaction evidence="13">
        <text>GTP + H2O = GDP + phosphate + H(+)</text>
        <dbReference type="Rhea" id="RHEA:19669"/>
        <dbReference type="ChEBI" id="CHEBI:15377"/>
        <dbReference type="ChEBI" id="CHEBI:15378"/>
        <dbReference type="ChEBI" id="CHEBI:37565"/>
        <dbReference type="ChEBI" id="CHEBI:43474"/>
        <dbReference type="ChEBI" id="CHEBI:58189"/>
    </reaction>
    <physiologicalReaction direction="left-to-right" evidence="13">
        <dbReference type="Rhea" id="RHEA:19670"/>
    </physiologicalReaction>
</comment>
<evidence type="ECO:0000256" key="10">
    <source>
        <dbReference type="ARBA" id="ARBA00023289"/>
    </source>
</evidence>
<keyword evidence="3" id="KW-0479">Metal-binding</keyword>
<keyword evidence="10" id="KW-0636">Prenylation</keyword>
<dbReference type="Proteomes" id="UP000650833">
    <property type="component" value="Unassembled WGS sequence"/>
</dbReference>
<evidence type="ECO:0000256" key="6">
    <source>
        <dbReference type="ARBA" id="ARBA00022842"/>
    </source>
</evidence>
<dbReference type="OrthoDB" id="442243at2759"/>
<keyword evidence="4" id="KW-0547">Nucleotide-binding</keyword>
<keyword evidence="8" id="KW-0472">Membrane</keyword>
<dbReference type="GO" id="GO:0012505">
    <property type="term" value="C:endomembrane system"/>
    <property type="evidence" value="ECO:0007669"/>
    <property type="project" value="UniProtKB-SubCell"/>
</dbReference>
<dbReference type="Pfam" id="PF05057">
    <property type="entry name" value="DUF676"/>
    <property type="match status" value="1"/>
</dbReference>
<evidence type="ECO:0000256" key="13">
    <source>
        <dbReference type="ARBA" id="ARBA00049117"/>
    </source>
</evidence>
<dbReference type="InterPro" id="IPR005225">
    <property type="entry name" value="Small_GTP-bd"/>
</dbReference>
<evidence type="ECO:0000256" key="11">
    <source>
        <dbReference type="ARBA" id="ARBA00037969"/>
    </source>
</evidence>
<evidence type="ECO:0000256" key="8">
    <source>
        <dbReference type="ARBA" id="ARBA00023136"/>
    </source>
</evidence>
<keyword evidence="16" id="KW-1185">Reference proteome</keyword>
<keyword evidence="7" id="KW-0342">GTP-binding</keyword>
<name>A0A8H7QRJ3_9FUNG</name>
<dbReference type="GO" id="GO:0005525">
    <property type="term" value="F:GTP binding"/>
    <property type="evidence" value="ECO:0007669"/>
    <property type="project" value="UniProtKB-KW"/>
</dbReference>
<dbReference type="PROSITE" id="PS51419">
    <property type="entry name" value="RAB"/>
    <property type="match status" value="1"/>
</dbReference>
<evidence type="ECO:0000256" key="4">
    <source>
        <dbReference type="ARBA" id="ARBA00022741"/>
    </source>
</evidence>
<dbReference type="Pfam" id="PF00071">
    <property type="entry name" value="Ras"/>
    <property type="match status" value="1"/>
</dbReference>
<dbReference type="Gene3D" id="3.40.50.300">
    <property type="entry name" value="P-loop containing nucleotide triphosphate hydrolases"/>
    <property type="match status" value="1"/>
</dbReference>
<dbReference type="InterPro" id="IPR029058">
    <property type="entry name" value="AB_hydrolase_fold"/>
</dbReference>
<protein>
    <recommendedName>
        <fullName evidence="14">DUF676 domain-containing protein</fullName>
    </recommendedName>
</protein>
<organism evidence="15 16">
    <name type="scientific">Mucor plumbeus</name>
    <dbReference type="NCBI Taxonomy" id="97098"/>
    <lineage>
        <taxon>Eukaryota</taxon>
        <taxon>Fungi</taxon>
        <taxon>Fungi incertae sedis</taxon>
        <taxon>Mucoromycota</taxon>
        <taxon>Mucoromycotina</taxon>
        <taxon>Mucoromycetes</taxon>
        <taxon>Mucorales</taxon>
        <taxon>Mucorineae</taxon>
        <taxon>Mucoraceae</taxon>
        <taxon>Mucor</taxon>
    </lineage>
</organism>
<evidence type="ECO:0000256" key="2">
    <source>
        <dbReference type="ARBA" id="ARBA00022481"/>
    </source>
</evidence>
<dbReference type="AlphaFoldDB" id="A0A8H7QRJ3"/>
<feature type="domain" description="DUF676" evidence="14">
    <location>
        <begin position="192"/>
        <end position="323"/>
    </location>
</feature>
<evidence type="ECO:0000256" key="1">
    <source>
        <dbReference type="ARBA" id="ARBA00007920"/>
    </source>
</evidence>
<dbReference type="GO" id="GO:0003924">
    <property type="term" value="F:GTPase activity"/>
    <property type="evidence" value="ECO:0007669"/>
    <property type="project" value="InterPro"/>
</dbReference>
<comment type="subcellular location">
    <subcellularLocation>
        <location evidence="12">Endomembrane system</location>
        <topology evidence="12">Lipid-anchor</topology>
        <orientation evidence="12">Cytoplasmic side</orientation>
    </subcellularLocation>
</comment>
<keyword evidence="5" id="KW-0378">Hydrolase</keyword>
<proteinExistence type="inferred from homology"/>
<dbReference type="EMBL" id="JAEPRC010000478">
    <property type="protein sequence ID" value="KAG2196423.1"/>
    <property type="molecule type" value="Genomic_DNA"/>
</dbReference>
<dbReference type="SMART" id="SM00173">
    <property type="entry name" value="RAS"/>
    <property type="match status" value="1"/>
</dbReference>
<comment type="similarity">
    <text evidence="11">Belongs to the small GTPase superfamily. Rheb family.</text>
</comment>